<sequence>MSDGRIYPEQYQYMADLKKTLDAGVRKVPYMKFYSRARKLIYCSRTVPEIEKALAELKRLMAYREEMGAKDDGFRGMGLTSRRNLCLHPERREEVVKAEFGCRDTRKWSNVRGSVKAKKDEVA</sequence>
<accession>A0ACC2WZ42</accession>
<organism evidence="1 2">
    <name type="scientific">Naganishia onofrii</name>
    <dbReference type="NCBI Taxonomy" id="1851511"/>
    <lineage>
        <taxon>Eukaryota</taxon>
        <taxon>Fungi</taxon>
        <taxon>Dikarya</taxon>
        <taxon>Basidiomycota</taxon>
        <taxon>Agaricomycotina</taxon>
        <taxon>Tremellomycetes</taxon>
        <taxon>Filobasidiales</taxon>
        <taxon>Filobasidiaceae</taxon>
        <taxon>Naganishia</taxon>
    </lineage>
</organism>
<reference evidence="1" key="1">
    <citation type="submission" date="2023-04" db="EMBL/GenBank/DDBJ databases">
        <title>Draft Genome sequencing of Naganishia species isolated from polar environments using Oxford Nanopore Technology.</title>
        <authorList>
            <person name="Leo P."/>
            <person name="Venkateswaran K."/>
        </authorList>
    </citation>
    <scope>NUCLEOTIDE SEQUENCE</scope>
    <source>
        <strain evidence="1">DBVPG 5303</strain>
    </source>
</reference>
<keyword evidence="2" id="KW-1185">Reference proteome</keyword>
<gene>
    <name evidence="1" type="ORF">QFC24_006880</name>
</gene>
<protein>
    <submittedName>
        <fullName evidence="1">Uncharacterized protein</fullName>
    </submittedName>
</protein>
<comment type="caution">
    <text evidence="1">The sequence shown here is derived from an EMBL/GenBank/DDBJ whole genome shotgun (WGS) entry which is preliminary data.</text>
</comment>
<dbReference type="Proteomes" id="UP001234202">
    <property type="component" value="Unassembled WGS sequence"/>
</dbReference>
<dbReference type="EMBL" id="JASBWV010000041">
    <property type="protein sequence ID" value="KAJ9115772.1"/>
    <property type="molecule type" value="Genomic_DNA"/>
</dbReference>
<evidence type="ECO:0000313" key="2">
    <source>
        <dbReference type="Proteomes" id="UP001234202"/>
    </source>
</evidence>
<name>A0ACC2WZ42_9TREE</name>
<evidence type="ECO:0000313" key="1">
    <source>
        <dbReference type="EMBL" id="KAJ9115772.1"/>
    </source>
</evidence>
<proteinExistence type="predicted"/>